<gene>
    <name evidence="5" type="ORF">DDZ18_12610</name>
</gene>
<evidence type="ECO:0000259" key="4">
    <source>
        <dbReference type="PROSITE" id="PS50894"/>
    </source>
</evidence>
<sequence>MSESEKPIEMINPPNMLRVKVGGRVPQTDPAAVARAEAALDELRHEFRGWLEEEVEKLEAAMAKVRSEGLAGEAGEELFNVAHDLRGLGTTYEFPIVTRICASLAKLIETEEKRAAAPKKLVDAHVGAVRAALLQNVRDECDEIGRQLVETLEGHVVELVGESD</sequence>
<dbReference type="PROSITE" id="PS50894">
    <property type="entry name" value="HPT"/>
    <property type="match status" value="1"/>
</dbReference>
<dbReference type="Pfam" id="PF01627">
    <property type="entry name" value="Hpt"/>
    <property type="match status" value="1"/>
</dbReference>
<proteinExistence type="predicted"/>
<dbReference type="Gene3D" id="1.20.120.160">
    <property type="entry name" value="HPT domain"/>
    <property type="match status" value="1"/>
</dbReference>
<accession>A0A2U2BRH0</accession>
<feature type="coiled-coil region" evidence="3">
    <location>
        <begin position="33"/>
        <end position="68"/>
    </location>
</feature>
<feature type="modified residue" description="Phosphohistidine" evidence="2">
    <location>
        <position position="83"/>
    </location>
</feature>
<dbReference type="RefSeq" id="WP_109253756.1">
    <property type="nucleotide sequence ID" value="NZ_QEXV01000006.1"/>
</dbReference>
<name>A0A2U2BRH0_9PROT</name>
<comment type="caution">
    <text evidence="5">The sequence shown here is derived from an EMBL/GenBank/DDBJ whole genome shotgun (WGS) entry which is preliminary data.</text>
</comment>
<keyword evidence="3" id="KW-0175">Coiled coil</keyword>
<dbReference type="InterPro" id="IPR036641">
    <property type="entry name" value="HPT_dom_sf"/>
</dbReference>
<evidence type="ECO:0000256" key="3">
    <source>
        <dbReference type="SAM" id="Coils"/>
    </source>
</evidence>
<dbReference type="SUPFAM" id="SSF47226">
    <property type="entry name" value="Histidine-containing phosphotransfer domain, HPT domain"/>
    <property type="match status" value="1"/>
</dbReference>
<dbReference type="GO" id="GO:0004672">
    <property type="term" value="F:protein kinase activity"/>
    <property type="evidence" value="ECO:0007669"/>
    <property type="project" value="UniProtKB-ARBA"/>
</dbReference>
<reference evidence="6" key="1">
    <citation type="submission" date="2018-05" db="EMBL/GenBank/DDBJ databases">
        <authorList>
            <person name="Liu B.-T."/>
        </authorList>
    </citation>
    <scope>NUCLEOTIDE SEQUENCE [LARGE SCALE GENOMIC DNA]</scope>
    <source>
        <strain evidence="6">WD6-1</strain>
    </source>
</reference>
<dbReference type="OrthoDB" id="9786548at2"/>
<keyword evidence="6" id="KW-1185">Reference proteome</keyword>
<dbReference type="Proteomes" id="UP000245168">
    <property type="component" value="Unassembled WGS sequence"/>
</dbReference>
<evidence type="ECO:0000256" key="1">
    <source>
        <dbReference type="ARBA" id="ARBA00023012"/>
    </source>
</evidence>
<dbReference type="InterPro" id="IPR008207">
    <property type="entry name" value="Sig_transdc_His_kin_Hpt_dom"/>
</dbReference>
<keyword evidence="2" id="KW-0597">Phosphoprotein</keyword>
<protein>
    <submittedName>
        <fullName evidence="5">Hpt domain-containing protein</fullName>
    </submittedName>
</protein>
<dbReference type="EMBL" id="QEXV01000006">
    <property type="protein sequence ID" value="PWE16602.1"/>
    <property type="molecule type" value="Genomic_DNA"/>
</dbReference>
<dbReference type="AlphaFoldDB" id="A0A2U2BRH0"/>
<organism evidence="5 6">
    <name type="scientific">Marinicauda salina</name>
    <dbReference type="NCBI Taxonomy" id="2135793"/>
    <lineage>
        <taxon>Bacteria</taxon>
        <taxon>Pseudomonadati</taxon>
        <taxon>Pseudomonadota</taxon>
        <taxon>Alphaproteobacteria</taxon>
        <taxon>Maricaulales</taxon>
        <taxon>Maricaulaceae</taxon>
        <taxon>Marinicauda</taxon>
    </lineage>
</organism>
<evidence type="ECO:0000313" key="6">
    <source>
        <dbReference type="Proteomes" id="UP000245168"/>
    </source>
</evidence>
<evidence type="ECO:0000256" key="2">
    <source>
        <dbReference type="PROSITE-ProRule" id="PRU00110"/>
    </source>
</evidence>
<evidence type="ECO:0000313" key="5">
    <source>
        <dbReference type="EMBL" id="PWE16602.1"/>
    </source>
</evidence>
<feature type="domain" description="HPt" evidence="4">
    <location>
        <begin position="36"/>
        <end position="151"/>
    </location>
</feature>
<keyword evidence="1" id="KW-0902">Two-component regulatory system</keyword>
<dbReference type="GO" id="GO:0000160">
    <property type="term" value="P:phosphorelay signal transduction system"/>
    <property type="evidence" value="ECO:0007669"/>
    <property type="project" value="UniProtKB-KW"/>
</dbReference>